<dbReference type="Gene3D" id="3.10.290.30">
    <property type="entry name" value="MM3350-like"/>
    <property type="match status" value="1"/>
</dbReference>
<dbReference type="Pfam" id="PF07929">
    <property type="entry name" value="PRiA4_ORF3"/>
    <property type="match status" value="1"/>
</dbReference>
<organism evidence="3 4">
    <name type="scientific">Parabacteroides faecalis</name>
    <dbReference type="NCBI Taxonomy" id="2924040"/>
    <lineage>
        <taxon>Bacteria</taxon>
        <taxon>Pseudomonadati</taxon>
        <taxon>Bacteroidota</taxon>
        <taxon>Bacteroidia</taxon>
        <taxon>Bacteroidales</taxon>
        <taxon>Tannerellaceae</taxon>
        <taxon>Parabacteroides</taxon>
    </lineage>
</organism>
<dbReference type="Proteomes" id="UP001165444">
    <property type="component" value="Unassembled WGS sequence"/>
</dbReference>
<comment type="caution">
    <text evidence="3">The sequence shown here is derived from an EMBL/GenBank/DDBJ whole genome shotgun (WGS) entry which is preliminary data.</text>
</comment>
<name>A0ABT0C3W6_9BACT</name>
<feature type="domain" description="Plasmid pRiA4b Orf3-like" evidence="2">
    <location>
        <begin position="8"/>
        <end position="132"/>
    </location>
</feature>
<evidence type="ECO:0000313" key="3">
    <source>
        <dbReference type="EMBL" id="MCJ2381704.1"/>
    </source>
</evidence>
<dbReference type="InterPro" id="IPR012912">
    <property type="entry name" value="Plasmid_pRiA4b_Orf3-like"/>
</dbReference>
<proteinExistence type="predicted"/>
<feature type="region of interest" description="Disordered" evidence="1">
    <location>
        <begin position="144"/>
        <end position="187"/>
    </location>
</feature>
<dbReference type="SUPFAM" id="SSF159941">
    <property type="entry name" value="MM3350-like"/>
    <property type="match status" value="1"/>
</dbReference>
<accession>A0ABT0C3W6</accession>
<gene>
    <name evidence="3" type="ORF">MUN53_14005</name>
</gene>
<evidence type="ECO:0000313" key="4">
    <source>
        <dbReference type="Proteomes" id="UP001165444"/>
    </source>
</evidence>
<feature type="compositionally biased region" description="Acidic residues" evidence="1">
    <location>
        <begin position="150"/>
        <end position="164"/>
    </location>
</feature>
<dbReference type="RefSeq" id="WP_022454962.1">
    <property type="nucleotide sequence ID" value="NZ_JAKZMM010000041.1"/>
</dbReference>
<evidence type="ECO:0000256" key="1">
    <source>
        <dbReference type="SAM" id="MobiDB-lite"/>
    </source>
</evidence>
<dbReference type="EMBL" id="JAKZMM010000041">
    <property type="protein sequence ID" value="MCJ2381704.1"/>
    <property type="molecule type" value="Genomic_DNA"/>
</dbReference>
<keyword evidence="4" id="KW-1185">Reference proteome</keyword>
<evidence type="ECO:0000259" key="2">
    <source>
        <dbReference type="Pfam" id="PF07929"/>
    </source>
</evidence>
<dbReference type="InterPro" id="IPR024047">
    <property type="entry name" value="MM3350-like_sf"/>
</dbReference>
<protein>
    <submittedName>
        <fullName evidence="3">Plasmid pRiA4b ORF-3 family protein</fullName>
    </submittedName>
</protein>
<reference evidence="3 4" key="1">
    <citation type="submission" date="2022-03" db="EMBL/GenBank/DDBJ databases">
        <title>Parabacteroides sp. nov. isolated from swine feces.</title>
        <authorList>
            <person name="Bak J.E."/>
        </authorList>
    </citation>
    <scope>NUCLEOTIDE SEQUENCE [LARGE SCALE GENOMIC DNA]</scope>
    <source>
        <strain evidence="3 4">AGMB00274</strain>
    </source>
</reference>
<sequence length="187" mass="21981">MVFRFLLLSDEVDDFKREIQIDSEATFLDLHNAILDSVGYTKDQMASFFICEDDWSKKTEVTLVEMDTSSDVDNYIMEDTHLDELLEEEHQKLLYVFDYMTERAFFMELREIITNKNLQEAVCTKSRGEAPVQIMPIDEFDSKMNSSTDIGEDFYGDSEYDMDELDRNGFEGLDDSMMDNPYDDDRY</sequence>